<comment type="caution">
    <text evidence="2">The sequence shown here is derived from an EMBL/GenBank/DDBJ whole genome shotgun (WGS) entry which is preliminary data.</text>
</comment>
<evidence type="ECO:0000256" key="1">
    <source>
        <dbReference type="SAM" id="Phobius"/>
    </source>
</evidence>
<feature type="transmembrane region" description="Helical" evidence="1">
    <location>
        <begin position="7"/>
        <end position="25"/>
    </location>
</feature>
<feature type="transmembrane region" description="Helical" evidence="1">
    <location>
        <begin position="76"/>
        <end position="97"/>
    </location>
</feature>
<evidence type="ECO:0000313" key="3">
    <source>
        <dbReference type="Proteomes" id="UP001141950"/>
    </source>
</evidence>
<feature type="transmembrane region" description="Helical" evidence="1">
    <location>
        <begin position="45"/>
        <end position="64"/>
    </location>
</feature>
<feature type="transmembrane region" description="Helical" evidence="1">
    <location>
        <begin position="109"/>
        <end position="135"/>
    </location>
</feature>
<proteinExistence type="predicted"/>
<dbReference type="AlphaFoldDB" id="A0A9X2MSS0"/>
<evidence type="ECO:0000313" key="2">
    <source>
        <dbReference type="EMBL" id="MCR2805562.1"/>
    </source>
</evidence>
<protein>
    <submittedName>
        <fullName evidence="2">Uncharacterized protein</fullName>
    </submittedName>
</protein>
<reference evidence="2" key="1">
    <citation type="submission" date="2022-08" db="EMBL/GenBank/DDBJ databases">
        <title>The genomic sequence of strain Paenibacillus sp. SCIV0701.</title>
        <authorList>
            <person name="Zhao H."/>
        </authorList>
    </citation>
    <scope>NUCLEOTIDE SEQUENCE</scope>
    <source>
        <strain evidence="2">SCIV0701</strain>
    </source>
</reference>
<gene>
    <name evidence="2" type="ORF">NQZ67_16860</name>
</gene>
<dbReference type="RefSeq" id="WP_257448155.1">
    <property type="nucleotide sequence ID" value="NZ_JANIPJ010000012.1"/>
</dbReference>
<keyword evidence="1" id="KW-1133">Transmembrane helix</keyword>
<organism evidence="2 3">
    <name type="scientific">Paenibacillus soyae</name>
    <dbReference type="NCBI Taxonomy" id="2969249"/>
    <lineage>
        <taxon>Bacteria</taxon>
        <taxon>Bacillati</taxon>
        <taxon>Bacillota</taxon>
        <taxon>Bacilli</taxon>
        <taxon>Bacillales</taxon>
        <taxon>Paenibacillaceae</taxon>
        <taxon>Paenibacillus</taxon>
    </lineage>
</organism>
<keyword evidence="1" id="KW-0472">Membrane</keyword>
<name>A0A9X2MSS0_9BACL</name>
<keyword evidence="1" id="KW-0812">Transmembrane</keyword>
<keyword evidence="3" id="KW-1185">Reference proteome</keyword>
<sequence>MKTFWKLNGLSALFSLFPFIGIEMYLNVYRLSRLTGRTVEQVELWAEYGFILGSVLFSILFIWLTNRIGKGRLVSFFSVVMWVPYFVLFVYILATWYPMTDPADDPGPAAGLVAMGGLIAYPFYLAVIVALSLAIGRLQGKSAK</sequence>
<dbReference type="Proteomes" id="UP001141950">
    <property type="component" value="Unassembled WGS sequence"/>
</dbReference>
<accession>A0A9X2MSS0</accession>
<dbReference type="EMBL" id="JANIPJ010000012">
    <property type="protein sequence ID" value="MCR2805562.1"/>
    <property type="molecule type" value="Genomic_DNA"/>
</dbReference>